<evidence type="ECO:0000256" key="1">
    <source>
        <dbReference type="SAM" id="MobiDB-lite"/>
    </source>
</evidence>
<dbReference type="GO" id="GO:1904680">
    <property type="term" value="F:peptide transmembrane transporter activity"/>
    <property type="evidence" value="ECO:0007669"/>
    <property type="project" value="TreeGrafter"/>
</dbReference>
<feature type="region of interest" description="Disordered" evidence="1">
    <location>
        <begin position="499"/>
        <end position="527"/>
    </location>
</feature>
<evidence type="ECO:0000259" key="2">
    <source>
        <dbReference type="Pfam" id="PF00496"/>
    </source>
</evidence>
<evidence type="ECO:0000313" key="3">
    <source>
        <dbReference type="EMBL" id="CUS40152.1"/>
    </source>
</evidence>
<gene>
    <name evidence="3" type="ORF">MGWOODY_Tha306</name>
</gene>
<dbReference type="GO" id="GO:0015833">
    <property type="term" value="P:peptide transport"/>
    <property type="evidence" value="ECO:0007669"/>
    <property type="project" value="TreeGrafter"/>
</dbReference>
<dbReference type="InterPro" id="IPR039424">
    <property type="entry name" value="SBP_5"/>
</dbReference>
<dbReference type="AlphaFoldDB" id="A0A161JN41"/>
<organism evidence="3">
    <name type="scientific">hydrothermal vent metagenome</name>
    <dbReference type="NCBI Taxonomy" id="652676"/>
    <lineage>
        <taxon>unclassified sequences</taxon>
        <taxon>metagenomes</taxon>
        <taxon>ecological metagenomes</taxon>
    </lineage>
</organism>
<reference evidence="3" key="1">
    <citation type="submission" date="2015-10" db="EMBL/GenBank/DDBJ databases">
        <authorList>
            <person name="Gilbert D.G."/>
        </authorList>
    </citation>
    <scope>NUCLEOTIDE SEQUENCE</scope>
</reference>
<dbReference type="Pfam" id="PF00496">
    <property type="entry name" value="SBP_bac_5"/>
    <property type="match status" value="1"/>
</dbReference>
<name>A0A161JN41_9ZZZZ</name>
<dbReference type="PANTHER" id="PTHR30290:SF65">
    <property type="entry name" value="MONOACYL PHOSPHATIDYLINOSITOL TETRAMANNOSIDE-BINDING PROTEIN LPQW-RELATED"/>
    <property type="match status" value="1"/>
</dbReference>
<proteinExistence type="predicted"/>
<dbReference type="SUPFAM" id="SSF53850">
    <property type="entry name" value="Periplasmic binding protein-like II"/>
    <property type="match status" value="1"/>
</dbReference>
<accession>A0A161JN41</accession>
<protein>
    <submittedName>
        <fullName evidence="3">Oligopeptide ABC transporter, periplasmic oligopeptide-binding protein OppA (TC 3.A.1.5.1)</fullName>
    </submittedName>
</protein>
<feature type="domain" description="Solute-binding protein family 5" evidence="2">
    <location>
        <begin position="101"/>
        <end position="294"/>
    </location>
</feature>
<sequence length="527" mass="60486">MAITIRLCLALLVQLLALQCSAITLDYENTIDTDSLVWSSGLDQPIWADKSAKQGGHLHLTTPSPILHWRRFGPETPTVISETLSKLQIPLLARHPNTDALIPMLISEWAINAAERQITLRIDPSSRWSDGVPVTTSDVIYTLLFLTSGGHDTEYQRNYINQILESITVHNPSEFTLHFYQWNNSVFDFLCDFRPLASHFYQSSDAWPYDFDWMIEPVTGPYEINSDPSPNEISFYRTPNWWGDKQKFLAYRFNPKQVTLTVQSAKTPTKFGIGSVDVINTTSDANWKSEWLRKLTLTKHINRLQFAHQGERPFAALVFNSSKHSAEQQRQIMARLPIAEALTFTSEMHALINNLIAQEPAEPVDIDVLYTDPADGSWLAELVLKSIKYNVRLHPIWVNQRELKFRLKTNDFDIALLKTSAKDDASTRFQSLLDLYQQPGPSWLIYDIPIKRYAYWQWLKLPATIGTRISSDIFDPFDPVTGGLFWIDRKLRADTLSQSDNEKIEERPPVIHDLHLSSDKEELNNKE</sequence>
<dbReference type="PANTHER" id="PTHR30290">
    <property type="entry name" value="PERIPLASMIC BINDING COMPONENT OF ABC TRANSPORTER"/>
    <property type="match status" value="1"/>
</dbReference>
<dbReference type="EMBL" id="CZQC01000004">
    <property type="protein sequence ID" value="CUS40152.1"/>
    <property type="molecule type" value="Genomic_DNA"/>
</dbReference>
<dbReference type="Gene3D" id="3.40.190.10">
    <property type="entry name" value="Periplasmic binding protein-like II"/>
    <property type="match status" value="1"/>
</dbReference>
<feature type="compositionally biased region" description="Basic and acidic residues" evidence="1">
    <location>
        <begin position="500"/>
        <end position="527"/>
    </location>
</feature>
<dbReference type="InterPro" id="IPR000914">
    <property type="entry name" value="SBP_5_dom"/>
</dbReference>